<accession>A0A855X680</accession>
<evidence type="ECO:0000313" key="3">
    <source>
        <dbReference type="Proteomes" id="UP000250918"/>
    </source>
</evidence>
<proteinExistence type="predicted"/>
<sequence>MLTREQTGTLTEIINAGVKKAGSVLSELVGRQVRMQVPLLGVTDFTNLHDCIGIDNNLQLVSVCQQFHGTMDGYALLLLSRENGDALTQHLIGEGFDPSAMDVEREEALREVGNILTNSVLGTISNTVGHRFEYQVPVYRQGTLPEIIGFSSCDASCSVGDSHTLYARAQFDIDDERVVGSILILLTSRAFKLLIEMVDGLRFKVQLRQQ</sequence>
<evidence type="ECO:0000256" key="1">
    <source>
        <dbReference type="ARBA" id="ARBA00022500"/>
    </source>
</evidence>
<evidence type="ECO:0000313" key="2">
    <source>
        <dbReference type="EMBL" id="PWB75381.1"/>
    </source>
</evidence>
<dbReference type="Gene3D" id="3.40.1550.10">
    <property type="entry name" value="CheC-like"/>
    <property type="match status" value="1"/>
</dbReference>
<dbReference type="InterPro" id="IPR028976">
    <property type="entry name" value="CheC-like_sf"/>
</dbReference>
<dbReference type="EMBL" id="PQAP01000010">
    <property type="protein sequence ID" value="PWB75381.1"/>
    <property type="molecule type" value="Genomic_DNA"/>
</dbReference>
<dbReference type="SUPFAM" id="SSF103039">
    <property type="entry name" value="CheC-like"/>
    <property type="match status" value="1"/>
</dbReference>
<name>A0A855X680_9BACT</name>
<gene>
    <name evidence="2" type="ORF">C3F09_02500</name>
</gene>
<dbReference type="GO" id="GO:0006935">
    <property type="term" value="P:chemotaxis"/>
    <property type="evidence" value="ECO:0007669"/>
    <property type="project" value="UniProtKB-KW"/>
</dbReference>
<dbReference type="CDD" id="cd17910">
    <property type="entry name" value="CheC_ClassII"/>
    <property type="match status" value="1"/>
</dbReference>
<dbReference type="Proteomes" id="UP000250918">
    <property type="component" value="Unassembled WGS sequence"/>
</dbReference>
<protein>
    <recommendedName>
        <fullName evidence="4">Chemotaxis protein CheC</fullName>
    </recommendedName>
</protein>
<evidence type="ECO:0008006" key="4">
    <source>
        <dbReference type="Google" id="ProtNLM"/>
    </source>
</evidence>
<reference evidence="2 3" key="1">
    <citation type="journal article" date="2018" name="ISME J.">
        <title>A methanotrophic archaeon couples anaerobic oxidation of methane to Fe(III) reduction.</title>
        <authorList>
            <person name="Cai C."/>
            <person name="Leu A.O."/>
            <person name="Xie G.J."/>
            <person name="Guo J."/>
            <person name="Feng Y."/>
            <person name="Zhao J.X."/>
            <person name="Tyson G.W."/>
            <person name="Yuan Z."/>
            <person name="Hu S."/>
        </authorList>
    </citation>
    <scope>NUCLEOTIDE SEQUENCE [LARGE SCALE GENOMIC DNA]</scope>
    <source>
        <strain evidence="2">FeB_12</strain>
    </source>
</reference>
<dbReference type="AlphaFoldDB" id="A0A855X680"/>
<organism evidence="2 3">
    <name type="scientific">candidate division GN15 bacterium</name>
    <dbReference type="NCBI Taxonomy" id="2072418"/>
    <lineage>
        <taxon>Bacteria</taxon>
        <taxon>candidate division GN15</taxon>
    </lineage>
</organism>
<keyword evidence="1" id="KW-0145">Chemotaxis</keyword>
<comment type="caution">
    <text evidence="2">The sequence shown here is derived from an EMBL/GenBank/DDBJ whole genome shotgun (WGS) entry which is preliminary data.</text>
</comment>